<reference evidence="1 2" key="1">
    <citation type="submission" date="2016-10" db="EMBL/GenBank/DDBJ databases">
        <authorList>
            <person name="de Groot N.N."/>
        </authorList>
    </citation>
    <scope>NUCLEOTIDE SEQUENCE [LARGE SCALE GENOMIC DNA]</scope>
    <source>
        <strain evidence="1 2">DSM 19803</strain>
    </source>
</reference>
<protein>
    <recommendedName>
        <fullName evidence="3">ATP-dependent exonuclease</fullName>
    </recommendedName>
</protein>
<evidence type="ECO:0008006" key="3">
    <source>
        <dbReference type="Google" id="ProtNLM"/>
    </source>
</evidence>
<proteinExistence type="predicted"/>
<dbReference type="OrthoDB" id="9808473at2"/>
<evidence type="ECO:0000313" key="2">
    <source>
        <dbReference type="Proteomes" id="UP000199296"/>
    </source>
</evidence>
<organism evidence="1 2">
    <name type="scientific">Psychroflexus sediminis</name>
    <dbReference type="NCBI Taxonomy" id="470826"/>
    <lineage>
        <taxon>Bacteria</taxon>
        <taxon>Pseudomonadati</taxon>
        <taxon>Bacteroidota</taxon>
        <taxon>Flavobacteriia</taxon>
        <taxon>Flavobacteriales</taxon>
        <taxon>Flavobacteriaceae</taxon>
        <taxon>Psychroflexus</taxon>
    </lineage>
</organism>
<dbReference type="AlphaFoldDB" id="A0A1G7UIB2"/>
<evidence type="ECO:0000313" key="1">
    <source>
        <dbReference type="EMBL" id="SDG46799.1"/>
    </source>
</evidence>
<dbReference type="RefSeq" id="WP_093364900.1">
    <property type="nucleotide sequence ID" value="NZ_FNCW01000002.1"/>
</dbReference>
<gene>
    <name evidence="1" type="ORF">SAMN04488027_10272</name>
</gene>
<dbReference type="Pfam" id="PF11306">
    <property type="entry name" value="DUF3108"/>
    <property type="match status" value="1"/>
</dbReference>
<keyword evidence="2" id="KW-1185">Reference proteome</keyword>
<name>A0A1G7UIB2_9FLAO</name>
<sequence length="255" mass="29935">MKLILSIFFFFWALTGFSQSAYGDGEWLSFKIKYGWFNTSTASLEIEKRLLNDEEVFHVVGIGKSVGLLDLFFKVRDRYETYITKDEGLPLKFIRDINEGGYKKNKELFFDHLTNRVKVVDFKHNTIETFDMMDNTQDMLSAFYKLRNTIDINKLEVGQEFYLNMFFDNENYNFKTKFLGYETIETKFGKVAALKFRPYVKAERVFEESESLTFWVSADKNKIPLKIEAELAVGSLTAELDQFKGLKHPFQINMD</sequence>
<dbReference type="InterPro" id="IPR021457">
    <property type="entry name" value="DUF3108"/>
</dbReference>
<dbReference type="Proteomes" id="UP000199296">
    <property type="component" value="Unassembled WGS sequence"/>
</dbReference>
<accession>A0A1G7UIB2</accession>
<dbReference type="STRING" id="470826.SAMN04488027_10272"/>
<dbReference type="EMBL" id="FNCW01000002">
    <property type="protein sequence ID" value="SDG46799.1"/>
    <property type="molecule type" value="Genomic_DNA"/>
</dbReference>